<dbReference type="Gene3D" id="3.40.630.30">
    <property type="match status" value="1"/>
</dbReference>
<evidence type="ECO:0000259" key="1">
    <source>
        <dbReference type="PROSITE" id="PS51729"/>
    </source>
</evidence>
<dbReference type="Pfam" id="PF14542">
    <property type="entry name" value="Acetyltransf_CG"/>
    <property type="match status" value="1"/>
</dbReference>
<accession>A0ABS2GY50</accession>
<organism evidence="2 3">
    <name type="scientific">Limosilactobacillus coleohominis</name>
    <dbReference type="NCBI Taxonomy" id="181675"/>
    <lineage>
        <taxon>Bacteria</taxon>
        <taxon>Bacillati</taxon>
        <taxon>Bacillota</taxon>
        <taxon>Bacilli</taxon>
        <taxon>Lactobacillales</taxon>
        <taxon>Lactobacillaceae</taxon>
        <taxon>Limosilactobacillus</taxon>
    </lineage>
</organism>
<dbReference type="Proteomes" id="UP000785625">
    <property type="component" value="Unassembled WGS sequence"/>
</dbReference>
<evidence type="ECO:0000313" key="3">
    <source>
        <dbReference type="Proteomes" id="UP000785625"/>
    </source>
</evidence>
<keyword evidence="3" id="KW-1185">Reference proteome</keyword>
<protein>
    <submittedName>
        <fullName evidence="2">GNAT family N-acetyltransferase</fullName>
    </submittedName>
</protein>
<dbReference type="InterPro" id="IPR031165">
    <property type="entry name" value="GNAT_YJDJ"/>
</dbReference>
<feature type="domain" description="N-acetyltransferase" evidence="1">
    <location>
        <begin position="2"/>
        <end position="92"/>
    </location>
</feature>
<gene>
    <name evidence="2" type="ORF">H5975_00945</name>
</gene>
<proteinExistence type="predicted"/>
<name>A0ABS2GY50_9LACO</name>
<dbReference type="InterPro" id="IPR016181">
    <property type="entry name" value="Acyl_CoA_acyltransferase"/>
</dbReference>
<comment type="caution">
    <text evidence="2">The sequence shown here is derived from an EMBL/GenBank/DDBJ whole genome shotgun (WGS) entry which is preliminary data.</text>
</comment>
<sequence length="101" mass="11899">MEFKLQANQITAMTENGEWAGEVSFPFVDREQRRVVVERVFVVPNFRHHGLAAQLMEQFIDYAHQHSYTVKIMCPYAKQYFKLHPEAQSLLLPQDRCSKEL</sequence>
<dbReference type="EMBL" id="JACJKU010000005">
    <property type="protein sequence ID" value="MBM6940063.1"/>
    <property type="molecule type" value="Genomic_DNA"/>
</dbReference>
<dbReference type="CDD" id="cd04301">
    <property type="entry name" value="NAT_SF"/>
    <property type="match status" value="1"/>
</dbReference>
<dbReference type="PROSITE" id="PS51729">
    <property type="entry name" value="GNAT_YJDJ"/>
    <property type="match status" value="1"/>
</dbReference>
<dbReference type="RefSeq" id="WP_204784508.1">
    <property type="nucleotide sequence ID" value="NZ_CALVGD010000105.1"/>
</dbReference>
<dbReference type="SUPFAM" id="SSF55729">
    <property type="entry name" value="Acyl-CoA N-acyltransferases (Nat)"/>
    <property type="match status" value="1"/>
</dbReference>
<reference evidence="2 3" key="1">
    <citation type="journal article" date="2021" name="Sci. Rep.">
        <title>The distribution of antibiotic resistance genes in chicken gut microbiota commensals.</title>
        <authorList>
            <person name="Juricova H."/>
            <person name="Matiasovicova J."/>
            <person name="Kubasova T."/>
            <person name="Cejkova D."/>
            <person name="Rychlik I."/>
        </authorList>
    </citation>
    <scope>NUCLEOTIDE SEQUENCE [LARGE SCALE GENOMIC DNA]</scope>
    <source>
        <strain evidence="2 3">An574</strain>
    </source>
</reference>
<evidence type="ECO:0000313" key="2">
    <source>
        <dbReference type="EMBL" id="MBM6940063.1"/>
    </source>
</evidence>